<comment type="caution">
    <text evidence="2">The sequence shown here is derived from an EMBL/GenBank/DDBJ whole genome shotgun (WGS) entry which is preliminary data.</text>
</comment>
<feature type="compositionally biased region" description="Basic residues" evidence="1">
    <location>
        <begin position="23"/>
        <end position="40"/>
    </location>
</feature>
<protein>
    <submittedName>
        <fullName evidence="2">Uncharacterized protein</fullName>
    </submittedName>
</protein>
<feature type="region of interest" description="Disordered" evidence="1">
    <location>
        <begin position="1"/>
        <end position="49"/>
    </location>
</feature>
<reference evidence="2 3" key="1">
    <citation type="submission" date="2023-10" db="EMBL/GenBank/DDBJ databases">
        <title>Genomes of two closely related lineages of the louse Polyplax serrata with different host specificities.</title>
        <authorList>
            <person name="Martinu J."/>
            <person name="Tarabai H."/>
            <person name="Stefka J."/>
            <person name="Hypsa V."/>
        </authorList>
    </citation>
    <scope>NUCLEOTIDE SEQUENCE [LARGE SCALE GENOMIC DNA]</scope>
    <source>
        <strain evidence="2">HR10_N</strain>
    </source>
</reference>
<evidence type="ECO:0000313" key="2">
    <source>
        <dbReference type="EMBL" id="KAK6629326.1"/>
    </source>
</evidence>
<dbReference type="AlphaFoldDB" id="A0AAN8P1E5"/>
<proteinExistence type="predicted"/>
<feature type="compositionally biased region" description="Acidic residues" evidence="1">
    <location>
        <begin position="1"/>
        <end position="10"/>
    </location>
</feature>
<name>A0AAN8P1E5_POLSC</name>
<accession>A0AAN8P1E5</accession>
<dbReference type="EMBL" id="JAWJWE010000036">
    <property type="protein sequence ID" value="KAK6629326.1"/>
    <property type="molecule type" value="Genomic_DNA"/>
</dbReference>
<dbReference type="Proteomes" id="UP001372834">
    <property type="component" value="Unassembled WGS sequence"/>
</dbReference>
<sequence>MALYDEEDTEGADKSKAPTPAKTRAKEKRQHRCLRQKTQTRKSEKTKSYDVPVEDFLSVPSKSFFGFAAFHLSLNTSPAINRFGVGVRGTIRVRSDGGSGK</sequence>
<evidence type="ECO:0000313" key="3">
    <source>
        <dbReference type="Proteomes" id="UP001372834"/>
    </source>
</evidence>
<organism evidence="2 3">
    <name type="scientific">Polyplax serrata</name>
    <name type="common">Common mouse louse</name>
    <dbReference type="NCBI Taxonomy" id="468196"/>
    <lineage>
        <taxon>Eukaryota</taxon>
        <taxon>Metazoa</taxon>
        <taxon>Ecdysozoa</taxon>
        <taxon>Arthropoda</taxon>
        <taxon>Hexapoda</taxon>
        <taxon>Insecta</taxon>
        <taxon>Pterygota</taxon>
        <taxon>Neoptera</taxon>
        <taxon>Paraneoptera</taxon>
        <taxon>Psocodea</taxon>
        <taxon>Troctomorpha</taxon>
        <taxon>Phthiraptera</taxon>
        <taxon>Anoplura</taxon>
        <taxon>Polyplacidae</taxon>
        <taxon>Polyplax</taxon>
    </lineage>
</organism>
<gene>
    <name evidence="2" type="ORF">RUM43_003143</name>
</gene>
<evidence type="ECO:0000256" key="1">
    <source>
        <dbReference type="SAM" id="MobiDB-lite"/>
    </source>
</evidence>